<comment type="subcellular location">
    <subcellularLocation>
        <location evidence="1">Membrane</location>
        <topology evidence="1">Multi-pass membrane protein</topology>
    </subcellularLocation>
</comment>
<evidence type="ECO:0000256" key="6">
    <source>
        <dbReference type="ARBA" id="ARBA00023136"/>
    </source>
</evidence>
<dbReference type="Gene3D" id="3.40.50.720">
    <property type="entry name" value="NAD(P)-binding Rossmann-like Domain"/>
    <property type="match status" value="1"/>
</dbReference>
<sequence length="502" mass="56037">MATTPGMISDGHVSLGRDTSRVVSGFGMTESRAAARLYSNSAVAWFDLLLLAFSLAAATLVNYRTTIETSHLKAFLGLRISLRNLLLFLICLAAWRLLLWAAGLYRAVSFRRLASRILLAGILCTPVAIYALIERSTGGDIVRPSALFFLLATGSIYATRGLLAISAGYVHSYTRTPRTALVIGSGPLARKLLQDLPHHPQWDYRVIGFVDSKPQPDSEKRIHAPYLGKVSALHDVLMRLPVEEVFIALPLKSHYEEIQRVIDLCEAAGVQSQYLTNIFTTSITKKLRRDQDRVVMQMVHHDSRRFLKRAFDVVASLLGIIVLSPFFLLVAIAIKLTSKGPVIFKQTRYGLNKNPFSMYKFRSMVVDAESQQSKLEHLNETSGPVFKIKRDPRITRLGALLRKTSIDELPQLFNVLLGDMSLVGPRPLPTRDVSRFSDLSLMRRFSVKPGVTGLWQVSGRSNLDFDGWIALDLRYIDTWTLMLDLRILAMTIPAVLIGRGAS</sequence>
<feature type="transmembrane region" description="Helical" evidence="7">
    <location>
        <begin position="42"/>
        <end position="65"/>
    </location>
</feature>
<dbReference type="Pfam" id="PF02397">
    <property type="entry name" value="Bac_transf"/>
    <property type="match status" value="1"/>
</dbReference>
<reference evidence="9 10" key="1">
    <citation type="submission" date="2019-08" db="EMBL/GenBank/DDBJ databases">
        <title>Complete genome sequence of Terriglobus albidus strain ORNL.</title>
        <authorList>
            <person name="Podar M."/>
        </authorList>
    </citation>
    <scope>NUCLEOTIDE SEQUENCE [LARGE SCALE GENOMIC DNA]</scope>
    <source>
        <strain evidence="9 10">ORNL</strain>
    </source>
</reference>
<proteinExistence type="inferred from homology"/>
<evidence type="ECO:0000256" key="3">
    <source>
        <dbReference type="ARBA" id="ARBA00022679"/>
    </source>
</evidence>
<dbReference type="InterPro" id="IPR003362">
    <property type="entry name" value="Bact_transf"/>
</dbReference>
<keyword evidence="4 7" id="KW-0812">Transmembrane</keyword>
<evidence type="ECO:0000256" key="5">
    <source>
        <dbReference type="ARBA" id="ARBA00022989"/>
    </source>
</evidence>
<dbReference type="InterPro" id="IPR036291">
    <property type="entry name" value="NAD(P)-bd_dom_sf"/>
</dbReference>
<dbReference type="SUPFAM" id="SSF51735">
    <property type="entry name" value="NAD(P)-binding Rossmann-fold domains"/>
    <property type="match status" value="1"/>
</dbReference>
<dbReference type="KEGG" id="talb:FTW19_13025"/>
<keyword evidence="6 7" id="KW-0472">Membrane</keyword>
<dbReference type="Proteomes" id="UP000321820">
    <property type="component" value="Chromosome"/>
</dbReference>
<feature type="transmembrane region" description="Helical" evidence="7">
    <location>
        <begin position="117"/>
        <end position="133"/>
    </location>
</feature>
<accession>A0A5B9EAZ1</accession>
<keyword evidence="5 7" id="KW-1133">Transmembrane helix</keyword>
<evidence type="ECO:0000256" key="2">
    <source>
        <dbReference type="ARBA" id="ARBA00006464"/>
    </source>
</evidence>
<dbReference type="EMBL" id="CP042806">
    <property type="protein sequence ID" value="QEE28844.1"/>
    <property type="molecule type" value="Genomic_DNA"/>
</dbReference>
<feature type="domain" description="Bacterial sugar transferase" evidence="8">
    <location>
        <begin position="308"/>
        <end position="496"/>
    </location>
</feature>
<dbReference type="GO" id="GO:0016780">
    <property type="term" value="F:phosphotransferase activity, for other substituted phosphate groups"/>
    <property type="evidence" value="ECO:0007669"/>
    <property type="project" value="TreeGrafter"/>
</dbReference>
<dbReference type="AlphaFoldDB" id="A0A5B9EAZ1"/>
<feature type="transmembrane region" description="Helical" evidence="7">
    <location>
        <begin position="313"/>
        <end position="334"/>
    </location>
</feature>
<feature type="transmembrane region" description="Helical" evidence="7">
    <location>
        <begin position="85"/>
        <end position="105"/>
    </location>
</feature>
<organism evidence="9 10">
    <name type="scientific">Terriglobus albidus</name>
    <dbReference type="NCBI Taxonomy" id="1592106"/>
    <lineage>
        <taxon>Bacteria</taxon>
        <taxon>Pseudomonadati</taxon>
        <taxon>Acidobacteriota</taxon>
        <taxon>Terriglobia</taxon>
        <taxon>Terriglobales</taxon>
        <taxon>Acidobacteriaceae</taxon>
        <taxon>Terriglobus</taxon>
    </lineage>
</organism>
<evidence type="ECO:0000313" key="10">
    <source>
        <dbReference type="Proteomes" id="UP000321820"/>
    </source>
</evidence>
<protein>
    <submittedName>
        <fullName evidence="9">Sugar transferase</fullName>
    </submittedName>
</protein>
<keyword evidence="3 9" id="KW-0808">Transferase</keyword>
<evidence type="ECO:0000256" key="4">
    <source>
        <dbReference type="ARBA" id="ARBA00022692"/>
    </source>
</evidence>
<evidence type="ECO:0000256" key="1">
    <source>
        <dbReference type="ARBA" id="ARBA00004141"/>
    </source>
</evidence>
<evidence type="ECO:0000256" key="7">
    <source>
        <dbReference type="SAM" id="Phobius"/>
    </source>
</evidence>
<dbReference type="Pfam" id="PF13727">
    <property type="entry name" value="CoA_binding_3"/>
    <property type="match status" value="1"/>
</dbReference>
<dbReference type="OrthoDB" id="9808602at2"/>
<dbReference type="GO" id="GO:0016020">
    <property type="term" value="C:membrane"/>
    <property type="evidence" value="ECO:0007669"/>
    <property type="project" value="UniProtKB-SubCell"/>
</dbReference>
<comment type="similarity">
    <text evidence="2">Belongs to the bacterial sugar transferase family.</text>
</comment>
<evidence type="ECO:0000259" key="8">
    <source>
        <dbReference type="Pfam" id="PF02397"/>
    </source>
</evidence>
<name>A0A5B9EAZ1_9BACT</name>
<evidence type="ECO:0000313" key="9">
    <source>
        <dbReference type="EMBL" id="QEE28844.1"/>
    </source>
</evidence>
<feature type="transmembrane region" description="Helical" evidence="7">
    <location>
        <begin position="145"/>
        <end position="170"/>
    </location>
</feature>
<keyword evidence="10" id="KW-1185">Reference proteome</keyword>
<gene>
    <name evidence="9" type="ORF">FTW19_13025</name>
</gene>
<dbReference type="NCBIfam" id="TIGR03025">
    <property type="entry name" value="EPS_sugtrans"/>
    <property type="match status" value="1"/>
</dbReference>
<dbReference type="RefSeq" id="WP_147648042.1">
    <property type="nucleotide sequence ID" value="NZ_CP042806.1"/>
</dbReference>
<dbReference type="PANTHER" id="PTHR30576:SF10">
    <property type="entry name" value="SLL5057 PROTEIN"/>
    <property type="match status" value="1"/>
</dbReference>
<dbReference type="InterPro" id="IPR017475">
    <property type="entry name" value="EPS_sugar_tfrase"/>
</dbReference>
<dbReference type="PANTHER" id="PTHR30576">
    <property type="entry name" value="COLANIC BIOSYNTHESIS UDP-GLUCOSE LIPID CARRIER TRANSFERASE"/>
    <property type="match status" value="1"/>
</dbReference>